<organism evidence="1">
    <name type="scientific">uncultured Caudovirales phage</name>
    <dbReference type="NCBI Taxonomy" id="2100421"/>
    <lineage>
        <taxon>Viruses</taxon>
        <taxon>Duplodnaviria</taxon>
        <taxon>Heunggongvirae</taxon>
        <taxon>Uroviricota</taxon>
        <taxon>Caudoviricetes</taxon>
        <taxon>Peduoviridae</taxon>
        <taxon>Maltschvirus</taxon>
        <taxon>Maltschvirus maltsch</taxon>
    </lineage>
</organism>
<name>A0A6J5QSP5_9CAUD</name>
<reference evidence="1" key="1">
    <citation type="submission" date="2020-05" db="EMBL/GenBank/DDBJ databases">
        <authorList>
            <person name="Chiriac C."/>
            <person name="Salcher M."/>
            <person name="Ghai R."/>
            <person name="Kavagutti S V."/>
        </authorList>
    </citation>
    <scope>NUCLEOTIDE SEQUENCE</scope>
</reference>
<dbReference type="EMBL" id="LR797413">
    <property type="protein sequence ID" value="CAB4213871.1"/>
    <property type="molecule type" value="Genomic_DNA"/>
</dbReference>
<dbReference type="EMBL" id="LR797053">
    <property type="protein sequence ID" value="CAB4183825.1"/>
    <property type="molecule type" value="Genomic_DNA"/>
</dbReference>
<sequence>MTKLASILGSTYEQKRIEIRTRKFELGGHTFKVRVPLVSESDEIYSRIIEPSPEKIDLIYAAMTSSLAKFKDQASEEFQFTETDIIVSGRSMREASKNKAMTEARITEYIRLLCAEDPANSLSEINYEDIEAEWPLSVQLALVERIGEAISPTYKEARGN</sequence>
<protein>
    <submittedName>
        <fullName evidence="1">Uncharacterized protein</fullName>
    </submittedName>
</protein>
<accession>A0A6J5QSP5</accession>
<evidence type="ECO:0000313" key="2">
    <source>
        <dbReference type="EMBL" id="CAB4213871.1"/>
    </source>
</evidence>
<proteinExistence type="predicted"/>
<evidence type="ECO:0000313" key="1">
    <source>
        <dbReference type="EMBL" id="CAB4183825.1"/>
    </source>
</evidence>
<gene>
    <name evidence="1" type="ORF">UFOVP1102_11</name>
    <name evidence="2" type="ORF">UFOVP1463_9</name>
</gene>